<dbReference type="OrthoDB" id="6344725at2759"/>
<dbReference type="Proteomes" id="UP000694866">
    <property type="component" value="Unplaced"/>
</dbReference>
<evidence type="ECO:0000313" key="2">
    <source>
        <dbReference type="EMBL" id="JAG81062.1"/>
    </source>
</evidence>
<dbReference type="AlphaFoldDB" id="A0A0C9RRW4"/>
<dbReference type="InterPro" id="IPR005055">
    <property type="entry name" value="A10/PebIII"/>
</dbReference>
<dbReference type="RefSeq" id="XP_011297842.1">
    <property type="nucleotide sequence ID" value="XM_011299540.1"/>
</dbReference>
<dbReference type="EMBL" id="GBYB01011295">
    <property type="protein sequence ID" value="JAG81062.1"/>
    <property type="molecule type" value="Transcribed_RNA"/>
</dbReference>
<reference evidence="2" key="1">
    <citation type="submission" date="2015-01" db="EMBL/GenBank/DDBJ databases">
        <title>Transcriptome Assembly of Fopius arisanus.</title>
        <authorList>
            <person name="Geib S."/>
        </authorList>
    </citation>
    <scope>NUCLEOTIDE SEQUENCE</scope>
</reference>
<dbReference type="InterPro" id="IPR036682">
    <property type="entry name" value="OS_D_A10/PebIII_sf"/>
</dbReference>
<dbReference type="Gene3D" id="1.10.2080.10">
    <property type="entry name" value="Insect odorant-binding protein A10/Ejaculatory bulb-specific protein 3"/>
    <property type="match status" value="1"/>
</dbReference>
<feature type="chain" id="PRO_5044541794" evidence="1">
    <location>
        <begin position="17"/>
        <end position="126"/>
    </location>
</feature>
<dbReference type="CTD" id="49821"/>
<protein>
    <submittedName>
        <fullName evidence="4">Ejaculatory bulb-specific protein 3</fullName>
    </submittedName>
    <submittedName>
        <fullName evidence="2">PebIII_6 protein</fullName>
    </submittedName>
</protein>
<reference evidence="4" key="2">
    <citation type="submission" date="2025-04" db="UniProtKB">
        <authorList>
            <consortium name="RefSeq"/>
        </authorList>
    </citation>
    <scope>IDENTIFICATION</scope>
    <source>
        <strain evidence="4">USDA-PBARC FA_bdor</strain>
        <tissue evidence="4">Whole organism</tissue>
    </source>
</reference>
<dbReference type="GeneID" id="105263366"/>
<dbReference type="Pfam" id="PF03392">
    <property type="entry name" value="OS-D"/>
    <property type="match status" value="1"/>
</dbReference>
<sequence length="126" mass="14174">MKVALIFLAVVAVSLAKPDGYTTKYDNVDLDEILRNQRLLNNYVKCLLDEGNCTNDGKELKASLPDALSTGCSKCSEKQRAGSEKVIRYLVNEKPQIWSKLATKYDPKDEYRQKFQGEAKARGIEV</sequence>
<keyword evidence="1" id="KW-0732">Signal</keyword>
<dbReference type="KEGG" id="fas:105263366"/>
<dbReference type="SUPFAM" id="SSF100910">
    <property type="entry name" value="Chemosensory protein Csp2"/>
    <property type="match status" value="1"/>
</dbReference>
<evidence type="ECO:0000313" key="4">
    <source>
        <dbReference type="RefSeq" id="XP_011297842.1"/>
    </source>
</evidence>
<dbReference type="PANTHER" id="PTHR11257:SF12">
    <property type="entry name" value="EJACULATORY BULB-SPECIFIC PROTEIN 3-RELATED"/>
    <property type="match status" value="1"/>
</dbReference>
<proteinExistence type="predicted"/>
<evidence type="ECO:0000313" key="3">
    <source>
        <dbReference type="Proteomes" id="UP000694866"/>
    </source>
</evidence>
<gene>
    <name evidence="2" type="primary">PebIII_6</name>
    <name evidence="4" type="synonym">EbpIII</name>
    <name evidence="2" type="ORF">g.45413</name>
</gene>
<name>A0A0C9RRW4_9HYME</name>
<evidence type="ECO:0000256" key="1">
    <source>
        <dbReference type="SAM" id="SignalP"/>
    </source>
</evidence>
<accession>A0A0C9RRW4</accession>
<dbReference type="PANTHER" id="PTHR11257">
    <property type="entry name" value="CHEMOSENSORY PROTEIN-RELATED"/>
    <property type="match status" value="1"/>
</dbReference>
<organism evidence="2">
    <name type="scientific">Fopius arisanus</name>
    <dbReference type="NCBI Taxonomy" id="64838"/>
    <lineage>
        <taxon>Eukaryota</taxon>
        <taxon>Metazoa</taxon>
        <taxon>Ecdysozoa</taxon>
        <taxon>Arthropoda</taxon>
        <taxon>Hexapoda</taxon>
        <taxon>Insecta</taxon>
        <taxon>Pterygota</taxon>
        <taxon>Neoptera</taxon>
        <taxon>Endopterygota</taxon>
        <taxon>Hymenoptera</taxon>
        <taxon>Apocrita</taxon>
        <taxon>Ichneumonoidea</taxon>
        <taxon>Braconidae</taxon>
        <taxon>Opiinae</taxon>
        <taxon>Fopius</taxon>
    </lineage>
</organism>
<feature type="signal peptide" evidence="1">
    <location>
        <begin position="1"/>
        <end position="16"/>
    </location>
</feature>
<keyword evidence="3" id="KW-1185">Reference proteome</keyword>
<accession>A0A9R1SVE3</accession>